<dbReference type="InterPro" id="IPR046357">
    <property type="entry name" value="PPIase_dom_sf"/>
</dbReference>
<evidence type="ECO:0000256" key="2">
    <source>
        <dbReference type="ARBA" id="ARBA00006577"/>
    </source>
</evidence>
<dbReference type="RefSeq" id="WP_116880147.1">
    <property type="nucleotide sequence ID" value="NZ_QURB01000002.1"/>
</dbReference>
<dbReference type="EMBL" id="QURB01000002">
    <property type="protein sequence ID" value="RFC55168.1"/>
    <property type="molecule type" value="Genomic_DNA"/>
</dbReference>
<gene>
    <name evidence="9" type="ORF">DXU93_04935</name>
</gene>
<evidence type="ECO:0000259" key="8">
    <source>
        <dbReference type="PROSITE" id="PS50059"/>
    </source>
</evidence>
<keyword evidence="4 5" id="KW-0413">Isomerase</keyword>
<evidence type="ECO:0000256" key="3">
    <source>
        <dbReference type="ARBA" id="ARBA00023110"/>
    </source>
</evidence>
<dbReference type="PANTHER" id="PTHR43811">
    <property type="entry name" value="FKBP-TYPE PEPTIDYL-PROLYL CIS-TRANS ISOMERASE FKPA"/>
    <property type="match status" value="1"/>
</dbReference>
<evidence type="ECO:0000256" key="4">
    <source>
        <dbReference type="ARBA" id="ARBA00023235"/>
    </source>
</evidence>
<dbReference type="PANTHER" id="PTHR43811:SF57">
    <property type="entry name" value="FKBP-TYPE PEPTIDYL-PROLYL CIS-TRANS ISOMERASE FKPA-RELATED"/>
    <property type="match status" value="1"/>
</dbReference>
<dbReference type="PROSITE" id="PS51257">
    <property type="entry name" value="PROKAR_LIPOPROTEIN"/>
    <property type="match status" value="1"/>
</dbReference>
<dbReference type="Pfam" id="PF00254">
    <property type="entry name" value="FKBP_C"/>
    <property type="match status" value="1"/>
</dbReference>
<evidence type="ECO:0000313" key="9">
    <source>
        <dbReference type="EMBL" id="RFC55168.1"/>
    </source>
</evidence>
<evidence type="ECO:0000256" key="7">
    <source>
        <dbReference type="SAM" id="SignalP"/>
    </source>
</evidence>
<dbReference type="AlphaFoldDB" id="A0A3E1F041"/>
<dbReference type="Proteomes" id="UP000257127">
    <property type="component" value="Unassembled WGS sequence"/>
</dbReference>
<dbReference type="GO" id="GO:0003755">
    <property type="term" value="F:peptidyl-prolyl cis-trans isomerase activity"/>
    <property type="evidence" value="ECO:0007669"/>
    <property type="project" value="UniProtKB-UniRule"/>
</dbReference>
<evidence type="ECO:0000256" key="5">
    <source>
        <dbReference type="PROSITE-ProRule" id="PRU00277"/>
    </source>
</evidence>
<organism evidence="9 10">
    <name type="scientific">Brumimicrobium aurantiacum</name>
    <dbReference type="NCBI Taxonomy" id="1737063"/>
    <lineage>
        <taxon>Bacteria</taxon>
        <taxon>Pseudomonadati</taxon>
        <taxon>Bacteroidota</taxon>
        <taxon>Flavobacteriia</taxon>
        <taxon>Flavobacteriales</taxon>
        <taxon>Crocinitomicaceae</taxon>
        <taxon>Brumimicrobium</taxon>
    </lineage>
</organism>
<feature type="chain" id="PRO_5017691832" description="Peptidyl-prolyl cis-trans isomerase" evidence="7">
    <location>
        <begin position="21"/>
        <end position="154"/>
    </location>
</feature>
<dbReference type="OrthoDB" id="9814548at2"/>
<evidence type="ECO:0000313" key="10">
    <source>
        <dbReference type="Proteomes" id="UP000257127"/>
    </source>
</evidence>
<reference evidence="9 10" key="1">
    <citation type="submission" date="2018-08" db="EMBL/GenBank/DDBJ databases">
        <title>The draft genome squence of Brumimicrobium sp. N62.</title>
        <authorList>
            <person name="Du Z.-J."/>
            <person name="Luo H.-R."/>
        </authorList>
    </citation>
    <scope>NUCLEOTIDE SEQUENCE [LARGE SCALE GENOMIC DNA]</scope>
    <source>
        <strain evidence="9 10">N62</strain>
    </source>
</reference>
<dbReference type="PROSITE" id="PS50059">
    <property type="entry name" value="FKBP_PPIASE"/>
    <property type="match status" value="1"/>
</dbReference>
<dbReference type="Gene3D" id="3.10.50.40">
    <property type="match status" value="1"/>
</dbReference>
<comment type="catalytic activity">
    <reaction evidence="1 5 6">
        <text>[protein]-peptidylproline (omega=180) = [protein]-peptidylproline (omega=0)</text>
        <dbReference type="Rhea" id="RHEA:16237"/>
        <dbReference type="Rhea" id="RHEA-COMP:10747"/>
        <dbReference type="Rhea" id="RHEA-COMP:10748"/>
        <dbReference type="ChEBI" id="CHEBI:83833"/>
        <dbReference type="ChEBI" id="CHEBI:83834"/>
        <dbReference type="EC" id="5.2.1.8"/>
    </reaction>
</comment>
<comment type="caution">
    <text evidence="9">The sequence shown here is derived from an EMBL/GenBank/DDBJ whole genome shotgun (WGS) entry which is preliminary data.</text>
</comment>
<feature type="signal peptide" evidence="7">
    <location>
        <begin position="1"/>
        <end position="20"/>
    </location>
</feature>
<accession>A0A3E1F041</accession>
<keyword evidence="3 5" id="KW-0697">Rotamase</keyword>
<dbReference type="SUPFAM" id="SSF54534">
    <property type="entry name" value="FKBP-like"/>
    <property type="match status" value="1"/>
</dbReference>
<proteinExistence type="inferred from homology"/>
<keyword evidence="7" id="KW-0732">Signal</keyword>
<dbReference type="EC" id="5.2.1.8" evidence="6"/>
<comment type="similarity">
    <text evidence="2 6">Belongs to the FKBP-type PPIase family.</text>
</comment>
<name>A0A3E1F041_9FLAO</name>
<keyword evidence="10" id="KW-1185">Reference proteome</keyword>
<feature type="domain" description="PPIase FKBP-type" evidence="8">
    <location>
        <begin position="70"/>
        <end position="153"/>
    </location>
</feature>
<evidence type="ECO:0000256" key="6">
    <source>
        <dbReference type="RuleBase" id="RU003915"/>
    </source>
</evidence>
<protein>
    <recommendedName>
        <fullName evidence="6">Peptidyl-prolyl cis-trans isomerase</fullName>
        <ecNumber evidence="6">5.2.1.8</ecNumber>
    </recommendedName>
</protein>
<evidence type="ECO:0000256" key="1">
    <source>
        <dbReference type="ARBA" id="ARBA00000971"/>
    </source>
</evidence>
<sequence>MKKIVLLASVVLLGIFSACEKDLSPEEQFEQDLSEIKEYVKNNNLDAKETSSGLHYVITDEGTGNYPDAMDDVVVRYKGYTLDGSVFDESEEEGISFNLQNVMAGWTEGIQLFKEGGEGILLIPSKLAYGETGSGPIDPNTVLIFDVALLDIVE</sequence>
<dbReference type="InterPro" id="IPR001179">
    <property type="entry name" value="PPIase_FKBP_dom"/>
</dbReference>